<feature type="domain" description="CN hydrolase" evidence="10">
    <location>
        <begin position="235"/>
        <end position="490"/>
    </location>
</feature>
<dbReference type="GO" id="GO:0016410">
    <property type="term" value="F:N-acyltransferase activity"/>
    <property type="evidence" value="ECO:0007669"/>
    <property type="project" value="UniProtKB-UniRule"/>
</dbReference>
<comment type="pathway">
    <text evidence="9">Protein modification; lipoprotein biosynthesis (N-acyl transfer).</text>
</comment>
<comment type="function">
    <text evidence="9">Catalyzes the phospholipid dependent N-acylation of the N-terminal cysteine of apolipoprotein, the last step in lipoprotein maturation.</text>
</comment>
<dbReference type="SUPFAM" id="SSF56317">
    <property type="entry name" value="Carbon-nitrogen hydrolase"/>
    <property type="match status" value="1"/>
</dbReference>
<evidence type="ECO:0000313" key="12">
    <source>
        <dbReference type="Proteomes" id="UP000542776"/>
    </source>
</evidence>
<feature type="transmembrane region" description="Helical" evidence="9">
    <location>
        <begin position="64"/>
        <end position="85"/>
    </location>
</feature>
<keyword evidence="12" id="KW-1185">Reference proteome</keyword>
<gene>
    <name evidence="9" type="primary">lnt</name>
    <name evidence="11" type="ORF">GGR04_001636</name>
</gene>
<dbReference type="InterPro" id="IPR045378">
    <property type="entry name" value="LNT_N"/>
</dbReference>
<evidence type="ECO:0000256" key="7">
    <source>
        <dbReference type="ARBA" id="ARBA00023136"/>
    </source>
</evidence>
<sequence>MLLAGWRRALVAFGAGLVATLALAPVNVPAVGFLSFPLLVWLIDGASGEPGHGLMRRSLPAFRVGWCFGFGYFLGGLWWLGSAMLVDGEDFLWALPLAVVGLPAILALYHGLAAAVARLLWSDGPARLLALAAAFAGFEALRGALLTGFPWNEIGVMAAPVPLLMGSVALVGLHGLTLAAIFVFSLPALAVGARRGRGVALGLGLVLVAGHVGIGAWRLSAAPAGTQPGVELRIVQPNILQSQKWDAAEAERIFARLLDLTAAPWAGPVPDAPAGEPPRRLVVWPESSFPFVLTDRPDAVARLAETLKPGETLLAGATRVEAGSGEPRFYNSVYVIGEDGAVEGAGDKLHLVPFGEYLPFQALLESWGIRQLTELPGGFSAGAARRVMAAGEGGLRFLPLVCYEIIFGDEIDAAGERPDFILNVTNDAWYGLTPGPSQHLRQAQLTAVAFGLPLVRAANTGISVVADAAGRPVAGLALGEGGTVDAALPLAGPPTPFVRYANRPFLAALLLAAIIAGAAAISLSRRD</sequence>
<dbReference type="PANTHER" id="PTHR38686">
    <property type="entry name" value="APOLIPOPROTEIN N-ACYLTRANSFERASE"/>
    <property type="match status" value="1"/>
</dbReference>
<dbReference type="EC" id="2.3.1.269" evidence="9"/>
<accession>A0A7W6EFN8</accession>
<dbReference type="HAMAP" id="MF_01148">
    <property type="entry name" value="Lnt"/>
    <property type="match status" value="1"/>
</dbReference>
<evidence type="ECO:0000256" key="8">
    <source>
        <dbReference type="ARBA" id="ARBA00023315"/>
    </source>
</evidence>
<keyword evidence="7 9" id="KW-0472">Membrane</keyword>
<feature type="transmembrane region" description="Helical" evidence="9">
    <location>
        <begin position="163"/>
        <end position="186"/>
    </location>
</feature>
<keyword evidence="3 9" id="KW-1003">Cell membrane</keyword>
<proteinExistence type="inferred from homology"/>
<comment type="subcellular location">
    <subcellularLocation>
        <location evidence="1 9">Cell membrane</location>
        <topology evidence="1 9">Multi-pass membrane protein</topology>
    </subcellularLocation>
</comment>
<dbReference type="CDD" id="cd07571">
    <property type="entry name" value="ALP_N-acyl_transferase"/>
    <property type="match status" value="1"/>
</dbReference>
<evidence type="ECO:0000259" key="10">
    <source>
        <dbReference type="PROSITE" id="PS50263"/>
    </source>
</evidence>
<reference evidence="11 12" key="1">
    <citation type="submission" date="2020-08" db="EMBL/GenBank/DDBJ databases">
        <title>Genomic Encyclopedia of Type Strains, Phase IV (KMG-IV): sequencing the most valuable type-strain genomes for metagenomic binning, comparative biology and taxonomic classification.</title>
        <authorList>
            <person name="Goeker M."/>
        </authorList>
    </citation>
    <scope>NUCLEOTIDE SEQUENCE [LARGE SCALE GENOMIC DNA]</scope>
    <source>
        <strain evidence="11 12">DSM 102238</strain>
    </source>
</reference>
<feature type="transmembrane region" description="Helical" evidence="9">
    <location>
        <begin position="128"/>
        <end position="151"/>
    </location>
</feature>
<feature type="transmembrane region" description="Helical" evidence="9">
    <location>
        <begin position="198"/>
        <end position="217"/>
    </location>
</feature>
<keyword evidence="11" id="KW-0449">Lipoprotein</keyword>
<keyword evidence="8 9" id="KW-0012">Acyltransferase</keyword>
<dbReference type="Pfam" id="PF00795">
    <property type="entry name" value="CN_hydrolase"/>
    <property type="match status" value="1"/>
</dbReference>
<dbReference type="UniPathway" id="UPA00666"/>
<comment type="similarity">
    <text evidence="2 9">Belongs to the CN hydrolase family. Apolipoprotein N-acyltransferase subfamily.</text>
</comment>
<evidence type="ECO:0000256" key="6">
    <source>
        <dbReference type="ARBA" id="ARBA00022989"/>
    </source>
</evidence>
<dbReference type="EMBL" id="JACIEK010000002">
    <property type="protein sequence ID" value="MBB3997800.1"/>
    <property type="molecule type" value="Genomic_DNA"/>
</dbReference>
<evidence type="ECO:0000256" key="9">
    <source>
        <dbReference type="HAMAP-Rule" id="MF_01148"/>
    </source>
</evidence>
<evidence type="ECO:0000313" key="11">
    <source>
        <dbReference type="EMBL" id="MBB3997800.1"/>
    </source>
</evidence>
<dbReference type="PROSITE" id="PS50263">
    <property type="entry name" value="CN_HYDROLASE"/>
    <property type="match status" value="1"/>
</dbReference>
<dbReference type="RefSeq" id="WP_246392945.1">
    <property type="nucleotide sequence ID" value="NZ_JACIEK010000002.1"/>
</dbReference>
<dbReference type="Proteomes" id="UP000542776">
    <property type="component" value="Unassembled WGS sequence"/>
</dbReference>
<dbReference type="Pfam" id="PF20154">
    <property type="entry name" value="LNT_N"/>
    <property type="match status" value="1"/>
</dbReference>
<keyword evidence="6 9" id="KW-1133">Transmembrane helix</keyword>
<dbReference type="PANTHER" id="PTHR38686:SF1">
    <property type="entry name" value="APOLIPOPROTEIN N-ACYLTRANSFERASE"/>
    <property type="match status" value="1"/>
</dbReference>
<evidence type="ECO:0000256" key="3">
    <source>
        <dbReference type="ARBA" id="ARBA00022475"/>
    </source>
</evidence>
<evidence type="ECO:0000256" key="4">
    <source>
        <dbReference type="ARBA" id="ARBA00022679"/>
    </source>
</evidence>
<organism evidence="11 12">
    <name type="scientific">Aureimonas pseudogalii</name>
    <dbReference type="NCBI Taxonomy" id="1744844"/>
    <lineage>
        <taxon>Bacteria</taxon>
        <taxon>Pseudomonadati</taxon>
        <taxon>Pseudomonadota</taxon>
        <taxon>Alphaproteobacteria</taxon>
        <taxon>Hyphomicrobiales</taxon>
        <taxon>Aurantimonadaceae</taxon>
        <taxon>Aureimonas</taxon>
    </lineage>
</organism>
<feature type="transmembrane region" description="Helical" evidence="9">
    <location>
        <begin position="505"/>
        <end position="523"/>
    </location>
</feature>
<keyword evidence="4 9" id="KW-0808">Transferase</keyword>
<dbReference type="InterPro" id="IPR004563">
    <property type="entry name" value="Apolipo_AcylTrfase"/>
</dbReference>
<dbReference type="GO" id="GO:0005886">
    <property type="term" value="C:plasma membrane"/>
    <property type="evidence" value="ECO:0007669"/>
    <property type="project" value="UniProtKB-SubCell"/>
</dbReference>
<comment type="catalytic activity">
    <reaction evidence="9">
        <text>N-terminal S-1,2-diacyl-sn-glyceryl-L-cysteinyl-[lipoprotein] + a glycerophospholipid = N-acyl-S-1,2-diacyl-sn-glyceryl-L-cysteinyl-[lipoprotein] + a 2-acyl-sn-glycero-3-phospholipid + H(+)</text>
        <dbReference type="Rhea" id="RHEA:48228"/>
        <dbReference type="Rhea" id="RHEA-COMP:14681"/>
        <dbReference type="Rhea" id="RHEA-COMP:14684"/>
        <dbReference type="ChEBI" id="CHEBI:15378"/>
        <dbReference type="ChEBI" id="CHEBI:136912"/>
        <dbReference type="ChEBI" id="CHEBI:140656"/>
        <dbReference type="ChEBI" id="CHEBI:140657"/>
        <dbReference type="ChEBI" id="CHEBI:140660"/>
        <dbReference type="EC" id="2.3.1.269"/>
    </reaction>
</comment>
<protein>
    <recommendedName>
        <fullName evidence="9">Apolipoprotein N-acyltransferase</fullName>
        <shortName evidence="9">ALP N-acyltransferase</shortName>
        <ecNumber evidence="9">2.3.1.269</ecNumber>
    </recommendedName>
</protein>
<dbReference type="InterPro" id="IPR036526">
    <property type="entry name" value="C-N_Hydrolase_sf"/>
</dbReference>
<dbReference type="AlphaFoldDB" id="A0A7W6EFN8"/>
<evidence type="ECO:0000256" key="5">
    <source>
        <dbReference type="ARBA" id="ARBA00022692"/>
    </source>
</evidence>
<dbReference type="Gene3D" id="3.60.110.10">
    <property type="entry name" value="Carbon-nitrogen hydrolase"/>
    <property type="match status" value="1"/>
</dbReference>
<evidence type="ECO:0000256" key="1">
    <source>
        <dbReference type="ARBA" id="ARBA00004651"/>
    </source>
</evidence>
<comment type="caution">
    <text evidence="11">The sequence shown here is derived from an EMBL/GenBank/DDBJ whole genome shotgun (WGS) entry which is preliminary data.</text>
</comment>
<keyword evidence="5 9" id="KW-0812">Transmembrane</keyword>
<feature type="transmembrane region" description="Helical" evidence="9">
    <location>
        <begin position="91"/>
        <end position="116"/>
    </location>
</feature>
<name>A0A7W6EFN8_9HYPH</name>
<evidence type="ECO:0000256" key="2">
    <source>
        <dbReference type="ARBA" id="ARBA00010065"/>
    </source>
</evidence>
<feature type="transmembrane region" description="Helical" evidence="9">
    <location>
        <begin position="12"/>
        <end position="43"/>
    </location>
</feature>
<dbReference type="GO" id="GO:0042158">
    <property type="term" value="P:lipoprotein biosynthetic process"/>
    <property type="evidence" value="ECO:0007669"/>
    <property type="project" value="UniProtKB-UniRule"/>
</dbReference>
<dbReference type="InterPro" id="IPR003010">
    <property type="entry name" value="C-N_Hydrolase"/>
</dbReference>
<dbReference type="NCBIfam" id="TIGR00546">
    <property type="entry name" value="lnt"/>
    <property type="match status" value="1"/>
</dbReference>